<dbReference type="Pfam" id="PF14022">
    <property type="entry name" value="DUF4238"/>
    <property type="match status" value="1"/>
</dbReference>
<dbReference type="Proteomes" id="UP001497527">
    <property type="component" value="Unassembled WGS sequence"/>
</dbReference>
<gene>
    <name evidence="1" type="ORF">T190423A01A_60105</name>
</gene>
<name>A0ABM9PF00_9FLAO</name>
<evidence type="ECO:0000313" key="2">
    <source>
        <dbReference type="Proteomes" id="UP001497527"/>
    </source>
</evidence>
<reference evidence="1 2" key="1">
    <citation type="submission" date="2024-05" db="EMBL/GenBank/DDBJ databases">
        <authorList>
            <person name="Duchaud E."/>
        </authorList>
    </citation>
    <scope>NUCLEOTIDE SEQUENCE [LARGE SCALE GENOMIC DNA]</scope>
    <source>
        <strain evidence="1">Ena-SAMPLE-TAB-13-05-2024-13:56:06:370-140308</strain>
    </source>
</reference>
<protein>
    <submittedName>
        <fullName evidence="1">DUF4238 domain-containing protein</fullName>
    </submittedName>
</protein>
<evidence type="ECO:0000313" key="1">
    <source>
        <dbReference type="EMBL" id="CAL2104168.1"/>
    </source>
</evidence>
<dbReference type="RefSeq" id="WP_348718434.1">
    <property type="nucleotide sequence ID" value="NZ_CAXJIO010000015.1"/>
</dbReference>
<proteinExistence type="predicted"/>
<dbReference type="InterPro" id="IPR025332">
    <property type="entry name" value="DUF4238"/>
</dbReference>
<comment type="caution">
    <text evidence="1">The sequence shown here is derived from an EMBL/GenBank/DDBJ whole genome shotgun (WGS) entry which is preliminary data.</text>
</comment>
<keyword evidence="2" id="KW-1185">Reference proteome</keyword>
<dbReference type="EMBL" id="CAXJIO010000015">
    <property type="protein sequence ID" value="CAL2104168.1"/>
    <property type="molecule type" value="Genomic_DNA"/>
</dbReference>
<sequence length="327" mass="38005">MSGNLVKRQHFVPRTYLKHFSIQDGQEYLIHALPEKAIKKEAIFQSNIKNVALEKHLYTLPGETVEQKMAVERFYSDELEQHYDAIYQILTDPDKTELTNEERELIISTVVTMYYRTTKWVNASRDLMRRAFKQAFALCKQTGKDYFTFGDEKVSIAGKNLEEFTRDYNKERQPGMIITQLEVAIELIKVRLKNDSICVIKIDDENLELVTSDNPVIASNNKPERFAPFDPSNILKLPLDSQHILMLMPECPEGLLNRIWRRISKRPFSEIEKLTANYSQMQNSEKFMFGSKSALESYLTTKQESERPLEEGESMAEVFARLKELGL</sequence>
<organism evidence="1 2">
    <name type="scientific">Tenacibaculum polynesiense</name>
    <dbReference type="NCBI Taxonomy" id="3137857"/>
    <lineage>
        <taxon>Bacteria</taxon>
        <taxon>Pseudomonadati</taxon>
        <taxon>Bacteroidota</taxon>
        <taxon>Flavobacteriia</taxon>
        <taxon>Flavobacteriales</taxon>
        <taxon>Flavobacteriaceae</taxon>
        <taxon>Tenacibaculum</taxon>
    </lineage>
</organism>
<accession>A0ABM9PF00</accession>